<name>A0A4Y7NJ07_9CRUS</name>
<dbReference type="GO" id="GO:0000775">
    <property type="term" value="C:chromosome, centromeric region"/>
    <property type="evidence" value="ECO:0007669"/>
    <property type="project" value="TreeGrafter"/>
</dbReference>
<accession>A0A4Y7NJ07</accession>
<sequence length="386" mass="44202">MAAQRTLQQVNSMLNLAKYSESDVKEESIVVNFAKELVSSKEIKLLELSKDMVDYIKSGESLYIKGNDTSNVVLCTNTHTFDLKEAETSNSMLILPSLDSGKQVEASENRTLKTQEVLGIYHTYYEMKPIKPRLQSLRNALGNFPYKGKNTELSREPTGYSFAELKDIILASEEEILCKLQELHCVKVKGRWRLLDVGFMFGWISHLDTILRGRESRLDDISKSEVEDWMALFDTPDVNEKCMSLFMEVTGDYLRWNSKAVSQLFAMYLLPELRAFDCKDFFTAWQQSMPDGVTALEEYLDGIAIVDYDSTPSLVKYMPEFEMPEDVNERLDMLFRTRSKWTLQAITPYIQPLTDAKTNVAALLTKYARSSTVNGVKYYSSKYNTS</sequence>
<dbReference type="GO" id="GO:0034088">
    <property type="term" value="P:maintenance of mitotic sister chromatid cohesion"/>
    <property type="evidence" value="ECO:0007669"/>
    <property type="project" value="TreeGrafter"/>
</dbReference>
<evidence type="ECO:0000256" key="1">
    <source>
        <dbReference type="ARBA" id="ARBA00007017"/>
    </source>
</evidence>
<reference evidence="4" key="1">
    <citation type="submission" date="2018-08" db="EMBL/GenBank/DDBJ databases">
        <authorList>
            <person name="Cornetti L."/>
        </authorList>
    </citation>
    <scope>NUCLEOTIDE SEQUENCE</scope>
    <source>
        <strain evidence="4">DE-FRO-2-1</strain>
    </source>
</reference>
<organism evidence="4">
    <name type="scientific">Moina brachiata</name>
    <dbReference type="NCBI Taxonomy" id="675436"/>
    <lineage>
        <taxon>Eukaryota</taxon>
        <taxon>Metazoa</taxon>
        <taxon>Ecdysozoa</taxon>
        <taxon>Arthropoda</taxon>
        <taxon>Crustacea</taxon>
        <taxon>Branchiopoda</taxon>
        <taxon>Diplostraca</taxon>
        <taxon>Cladocera</taxon>
        <taxon>Anomopoda</taxon>
        <taxon>Moinidae</taxon>
        <taxon>Moina</taxon>
    </lineage>
</organism>
<evidence type="ECO:0000256" key="3">
    <source>
        <dbReference type="ARBA" id="ARBA00022705"/>
    </source>
</evidence>
<dbReference type="GO" id="GO:0006260">
    <property type="term" value="P:DNA replication"/>
    <property type="evidence" value="ECO:0007669"/>
    <property type="project" value="UniProtKB-KW"/>
</dbReference>
<dbReference type="Pfam" id="PF09724">
    <property type="entry name" value="Dcc1"/>
    <property type="match status" value="1"/>
</dbReference>
<proteinExistence type="evidence at transcript level"/>
<gene>
    <name evidence="4" type="primary">EOG090X09TV</name>
</gene>
<dbReference type="GO" id="GO:0000785">
    <property type="term" value="C:chromatin"/>
    <property type="evidence" value="ECO:0007669"/>
    <property type="project" value="TreeGrafter"/>
</dbReference>
<evidence type="ECO:0000313" key="4">
    <source>
        <dbReference type="EMBL" id="SVE93132.1"/>
    </source>
</evidence>
<evidence type="ECO:0000256" key="2">
    <source>
        <dbReference type="ARBA" id="ARBA00017682"/>
    </source>
</evidence>
<protein>
    <recommendedName>
        <fullName evidence="2">Sister chromatid cohesion protein DCC1</fullName>
    </recommendedName>
</protein>
<dbReference type="GO" id="GO:0031390">
    <property type="term" value="C:Ctf18 RFC-like complex"/>
    <property type="evidence" value="ECO:0007669"/>
    <property type="project" value="InterPro"/>
</dbReference>
<keyword evidence="3" id="KW-0235">DNA replication</keyword>
<comment type="similarity">
    <text evidence="1">Belongs to the DCC1 family.</text>
</comment>
<dbReference type="AlphaFoldDB" id="A0A4Y7NJ07"/>
<dbReference type="EMBL" id="LR023513">
    <property type="protein sequence ID" value="SVE93132.1"/>
    <property type="molecule type" value="mRNA"/>
</dbReference>
<dbReference type="PANTHER" id="PTHR13395">
    <property type="entry name" value="SISTER CHROMATID COHESION PROTEIN DCC1-RELATED"/>
    <property type="match status" value="1"/>
</dbReference>
<dbReference type="InterPro" id="IPR019128">
    <property type="entry name" value="Dcc1"/>
</dbReference>
<dbReference type="PANTHER" id="PTHR13395:SF6">
    <property type="entry name" value="SISTER CHROMATID COHESION PROTEIN DCC1"/>
    <property type="match status" value="1"/>
</dbReference>